<keyword evidence="2" id="KW-0285">Flavoprotein</keyword>
<dbReference type="InterPro" id="IPR036188">
    <property type="entry name" value="FAD/NAD-bd_sf"/>
</dbReference>
<evidence type="ECO:0000256" key="1">
    <source>
        <dbReference type="ARBA" id="ARBA00001974"/>
    </source>
</evidence>
<dbReference type="EMBL" id="VOHM01000012">
    <property type="protein sequence ID" value="TWT25496.1"/>
    <property type="molecule type" value="Genomic_DNA"/>
</dbReference>
<dbReference type="PRINTS" id="PR00411">
    <property type="entry name" value="PNDRDTASEI"/>
</dbReference>
<dbReference type="Pfam" id="PF07992">
    <property type="entry name" value="Pyr_redox_2"/>
    <property type="match status" value="1"/>
</dbReference>
<evidence type="ECO:0000313" key="8">
    <source>
        <dbReference type="Proteomes" id="UP000320791"/>
    </source>
</evidence>
<proteinExistence type="predicted"/>
<keyword evidence="8" id="KW-1185">Reference proteome</keyword>
<sequence length="400" mass="42811">MTSTTIIGGGIGGFTLASELRSRGYTGDVTIIDPHGLPYDRPPLSKEILSGEKNAEQLLLAPRSWYEEHNVSIVRGTVGRIDPDERVLVLEDGTTRPFDNLVLATGGVPRNIPGFDDPTLHVLRTVDDAERLKKTLRSGVHLAIVGAGLIGAEVASSARELGAEVTLIDPAPVALVPALGDALAHRLHDLHAAHGVRTITGLTTGIENTGNGYVISIDGAESVTADQVLMAVGIVPEERLARSAELDCDGGVLVNHAQQTSMDRVWALGDCARTRNEDGTLQRRHEHWESAVYEAQTVAASICGEELPQHGASWFWTDRYGVHVEGVGSMTEDGETVLRPDADGQPQVAFRVRPDGTLAGCAAIDSAMAVRAARRLIDKRIVVDPAQLQDPSINLKKLAR</sequence>
<evidence type="ECO:0000313" key="7">
    <source>
        <dbReference type="EMBL" id="TWT25496.1"/>
    </source>
</evidence>
<organism evidence="7 8">
    <name type="scientific">Corynebacterium canis</name>
    <dbReference type="NCBI Taxonomy" id="679663"/>
    <lineage>
        <taxon>Bacteria</taxon>
        <taxon>Bacillati</taxon>
        <taxon>Actinomycetota</taxon>
        <taxon>Actinomycetes</taxon>
        <taxon>Mycobacteriales</taxon>
        <taxon>Corynebacteriaceae</taxon>
        <taxon>Corynebacterium</taxon>
    </lineage>
</organism>
<dbReference type="InterPro" id="IPR050446">
    <property type="entry name" value="FAD-oxidoreductase/Apoptosis"/>
</dbReference>
<keyword evidence="4" id="KW-0560">Oxidoreductase</keyword>
<name>A0A5C5UHC7_9CORY</name>
<dbReference type="SUPFAM" id="SSF51905">
    <property type="entry name" value="FAD/NAD(P)-binding domain"/>
    <property type="match status" value="1"/>
</dbReference>
<evidence type="ECO:0000256" key="4">
    <source>
        <dbReference type="ARBA" id="ARBA00023002"/>
    </source>
</evidence>
<dbReference type="PANTHER" id="PTHR43557">
    <property type="entry name" value="APOPTOSIS-INDUCING FACTOR 1"/>
    <property type="match status" value="1"/>
</dbReference>
<protein>
    <submittedName>
        <fullName evidence="7">Ferredoxin-NAD reductase</fullName>
    </submittedName>
</protein>
<dbReference type="AlphaFoldDB" id="A0A5C5UHC7"/>
<evidence type="ECO:0000259" key="6">
    <source>
        <dbReference type="Pfam" id="PF14759"/>
    </source>
</evidence>
<comment type="cofactor">
    <cofactor evidence="1">
        <name>FAD</name>
        <dbReference type="ChEBI" id="CHEBI:57692"/>
    </cofactor>
</comment>
<dbReference type="InterPro" id="IPR016156">
    <property type="entry name" value="FAD/NAD-linked_Rdtase_dimer_sf"/>
</dbReference>
<evidence type="ECO:0000256" key="2">
    <source>
        <dbReference type="ARBA" id="ARBA00022630"/>
    </source>
</evidence>
<dbReference type="Pfam" id="PF14759">
    <property type="entry name" value="Reductase_C"/>
    <property type="match status" value="1"/>
</dbReference>
<evidence type="ECO:0000256" key="3">
    <source>
        <dbReference type="ARBA" id="ARBA00022827"/>
    </source>
</evidence>
<feature type="domain" description="FAD/NAD(P)-binding" evidence="5">
    <location>
        <begin position="4"/>
        <end position="295"/>
    </location>
</feature>
<dbReference type="GO" id="GO:0005737">
    <property type="term" value="C:cytoplasm"/>
    <property type="evidence" value="ECO:0007669"/>
    <property type="project" value="TreeGrafter"/>
</dbReference>
<gene>
    <name evidence="7" type="ORF">FRX94_06715</name>
</gene>
<accession>A0A5C5UHC7</accession>
<dbReference type="RefSeq" id="WP_146324365.1">
    <property type="nucleotide sequence ID" value="NZ_BAABLR010000021.1"/>
</dbReference>
<dbReference type="Proteomes" id="UP000320791">
    <property type="component" value="Unassembled WGS sequence"/>
</dbReference>
<comment type="caution">
    <text evidence="7">The sequence shown here is derived from an EMBL/GenBank/DDBJ whole genome shotgun (WGS) entry which is preliminary data.</text>
</comment>
<dbReference type="InterPro" id="IPR028202">
    <property type="entry name" value="Reductase_C"/>
</dbReference>
<dbReference type="GO" id="GO:0016651">
    <property type="term" value="F:oxidoreductase activity, acting on NAD(P)H"/>
    <property type="evidence" value="ECO:0007669"/>
    <property type="project" value="TreeGrafter"/>
</dbReference>
<dbReference type="SUPFAM" id="SSF55424">
    <property type="entry name" value="FAD/NAD-linked reductases, dimerisation (C-terminal) domain"/>
    <property type="match status" value="1"/>
</dbReference>
<dbReference type="OrthoDB" id="4213189at2"/>
<evidence type="ECO:0000259" key="5">
    <source>
        <dbReference type="Pfam" id="PF07992"/>
    </source>
</evidence>
<keyword evidence="3" id="KW-0274">FAD</keyword>
<reference evidence="7 8" key="1">
    <citation type="submission" date="2019-08" db="EMBL/GenBank/DDBJ databases">
        <authorList>
            <person name="Lei W."/>
        </authorList>
    </citation>
    <scope>NUCLEOTIDE SEQUENCE [LARGE SCALE GENOMIC DNA]</scope>
    <source>
        <strain evidence="7 8">CCUG 58627</strain>
    </source>
</reference>
<dbReference type="PANTHER" id="PTHR43557:SF2">
    <property type="entry name" value="RIESKE DOMAIN-CONTAINING PROTEIN-RELATED"/>
    <property type="match status" value="1"/>
</dbReference>
<dbReference type="Gene3D" id="3.50.50.60">
    <property type="entry name" value="FAD/NAD(P)-binding domain"/>
    <property type="match status" value="2"/>
</dbReference>
<feature type="domain" description="Reductase C-terminal" evidence="6">
    <location>
        <begin position="314"/>
        <end position="399"/>
    </location>
</feature>
<dbReference type="Gene3D" id="3.30.390.30">
    <property type="match status" value="1"/>
</dbReference>
<dbReference type="PRINTS" id="PR00368">
    <property type="entry name" value="FADPNR"/>
</dbReference>
<dbReference type="InterPro" id="IPR023753">
    <property type="entry name" value="FAD/NAD-binding_dom"/>
</dbReference>